<gene>
    <name evidence="1" type="ORF">FOC4_g10013443</name>
</gene>
<accession>N1RCF2</accession>
<dbReference type="EMBL" id="KB726993">
    <property type="protein sequence ID" value="EMT63224.1"/>
    <property type="molecule type" value="Genomic_DNA"/>
</dbReference>
<sequence length="40" mass="4963">MDEAYDDWAMSHTNYAYRYWFITTIRADLKNLVRAYQLKK</sequence>
<dbReference type="HOGENOM" id="CLU_3394198_0_0_1"/>
<keyword evidence="2" id="KW-1185">Reference proteome</keyword>
<evidence type="ECO:0000313" key="2">
    <source>
        <dbReference type="Proteomes" id="UP000016929"/>
    </source>
</evidence>
<organism evidence="1 2">
    <name type="scientific">Fusarium oxysporum f. sp. cubense (strain race 4)</name>
    <name type="common">Panama disease fungus</name>
    <dbReference type="NCBI Taxonomy" id="2502994"/>
    <lineage>
        <taxon>Eukaryota</taxon>
        <taxon>Fungi</taxon>
        <taxon>Dikarya</taxon>
        <taxon>Ascomycota</taxon>
        <taxon>Pezizomycotina</taxon>
        <taxon>Sordariomycetes</taxon>
        <taxon>Hypocreomycetidae</taxon>
        <taxon>Hypocreales</taxon>
        <taxon>Nectriaceae</taxon>
        <taxon>Fusarium</taxon>
        <taxon>Fusarium oxysporum species complex</taxon>
    </lineage>
</organism>
<evidence type="ECO:0000313" key="1">
    <source>
        <dbReference type="EMBL" id="EMT63224.1"/>
    </source>
</evidence>
<dbReference type="AlphaFoldDB" id="N1RCF2"/>
<reference evidence="2" key="1">
    <citation type="submission" date="2012-09" db="EMBL/GenBank/DDBJ databases">
        <title>Genome sequencing and comparative transcriptomics of race 1 and race 4 of banana pathogen: Fusarium oxysporum f. sp. cubense.</title>
        <authorList>
            <person name="Fang X."/>
            <person name="Huang J."/>
        </authorList>
    </citation>
    <scope>NUCLEOTIDE SEQUENCE [LARGE SCALE GENOMIC DNA]</scope>
    <source>
        <strain evidence="2">race 4</strain>
    </source>
</reference>
<proteinExistence type="predicted"/>
<dbReference type="Proteomes" id="UP000016929">
    <property type="component" value="Unassembled WGS sequence"/>
</dbReference>
<reference evidence="2" key="2">
    <citation type="journal article" date="2014" name="PLoS ONE">
        <title>Genome and Transcriptome Analysis of the Fungal Pathogen Fusarium oxysporum f. sp. cubense Causing Banana Vascular Wilt Disease.</title>
        <authorList>
            <person name="Guo L."/>
            <person name="Han L."/>
            <person name="Yang L."/>
            <person name="Zeng H."/>
            <person name="Fan D."/>
            <person name="Zhu Y."/>
            <person name="Feng Y."/>
            <person name="Wang G."/>
            <person name="Peng C."/>
            <person name="Jiang X."/>
            <person name="Zhou D."/>
            <person name="Ni P."/>
            <person name="Liang C."/>
            <person name="Liu L."/>
            <person name="Wang J."/>
            <person name="Mao C."/>
            <person name="Fang X."/>
            <person name="Peng M."/>
            <person name="Huang J."/>
        </authorList>
    </citation>
    <scope>NUCLEOTIDE SEQUENCE [LARGE SCALE GENOMIC DNA]</scope>
    <source>
        <strain evidence="2">race 4</strain>
    </source>
</reference>
<protein>
    <submittedName>
        <fullName evidence="1">Uncharacterized protein</fullName>
    </submittedName>
</protein>
<name>N1RCF2_FUSC4</name>